<protein>
    <submittedName>
        <fullName evidence="1">Uncharacterized protein</fullName>
    </submittedName>
</protein>
<name>A0A6C0IGZ8_9ZZZZ</name>
<proteinExistence type="predicted"/>
<sequence>MTTRFEDVVELSILSYLHYPELPALKETSEEIHKLSMKYPLTFYGFELPNADDELFVQDLFHKNYTSLEERLIKREDQRILSPYSSLNPQGQWIPSMYRATIYNKLWHNFTCMELVYILGDFTAYQLLTKYERSTVHRIGGWDSTYVDDAIHLLETHGEHSKKNKLIALRPLYDQPK</sequence>
<accession>A0A6C0IGZ8</accession>
<dbReference type="AlphaFoldDB" id="A0A6C0IGZ8"/>
<dbReference type="EMBL" id="MN740186">
    <property type="protein sequence ID" value="QHT92511.1"/>
    <property type="molecule type" value="Genomic_DNA"/>
</dbReference>
<evidence type="ECO:0000313" key="1">
    <source>
        <dbReference type="EMBL" id="QHT92511.1"/>
    </source>
</evidence>
<organism evidence="1">
    <name type="scientific">viral metagenome</name>
    <dbReference type="NCBI Taxonomy" id="1070528"/>
    <lineage>
        <taxon>unclassified sequences</taxon>
        <taxon>metagenomes</taxon>
        <taxon>organismal metagenomes</taxon>
    </lineage>
</organism>
<reference evidence="1" key="1">
    <citation type="journal article" date="2020" name="Nature">
        <title>Giant virus diversity and host interactions through global metagenomics.</title>
        <authorList>
            <person name="Schulz F."/>
            <person name="Roux S."/>
            <person name="Paez-Espino D."/>
            <person name="Jungbluth S."/>
            <person name="Walsh D.A."/>
            <person name="Denef V.J."/>
            <person name="McMahon K.D."/>
            <person name="Konstantinidis K.T."/>
            <person name="Eloe-Fadrosh E.A."/>
            <person name="Kyrpides N.C."/>
            <person name="Woyke T."/>
        </authorList>
    </citation>
    <scope>NUCLEOTIDE SEQUENCE</scope>
    <source>
        <strain evidence="1">GVMAG-M-3300023184-88</strain>
    </source>
</reference>